<accession>A0A938BMS6</accession>
<protein>
    <submittedName>
        <fullName evidence="1">Alpha-amylase</fullName>
    </submittedName>
</protein>
<gene>
    <name evidence="1" type="ORF">FJZ00_05550</name>
</gene>
<dbReference type="PANTHER" id="PTHR10357">
    <property type="entry name" value="ALPHA-AMYLASE FAMILY MEMBER"/>
    <property type="match status" value="1"/>
</dbReference>
<evidence type="ECO:0000313" key="1">
    <source>
        <dbReference type="EMBL" id="MBM3274593.1"/>
    </source>
</evidence>
<sequence length="139" mass="16222">IRGIPMLYYGTETALQGGAEPDNRRDMNWGANPDIRTYVQKLLTIRKRSAALRRGRQLEMWQDDAIFAYLRQTSDAEAIVALNNDWRRQEREVPLRAECRLRDGEQLIDQLTGERVTVQNRRVQVKLEGKQARIFLPAR</sequence>
<dbReference type="Proteomes" id="UP000703893">
    <property type="component" value="Unassembled WGS sequence"/>
</dbReference>
<comment type="caution">
    <text evidence="1">The sequence shown here is derived from an EMBL/GenBank/DDBJ whole genome shotgun (WGS) entry which is preliminary data.</text>
</comment>
<name>A0A938BMS6_9BACT</name>
<dbReference type="SUPFAM" id="SSF51445">
    <property type="entry name" value="(Trans)glycosidases"/>
    <property type="match status" value="1"/>
</dbReference>
<proteinExistence type="predicted"/>
<dbReference type="Gene3D" id="2.60.40.1180">
    <property type="entry name" value="Golgi alpha-mannosidase II"/>
    <property type="match status" value="1"/>
</dbReference>
<feature type="non-terminal residue" evidence="1">
    <location>
        <position position="1"/>
    </location>
</feature>
<dbReference type="Gene3D" id="3.20.20.80">
    <property type="entry name" value="Glycosidases"/>
    <property type="match status" value="1"/>
</dbReference>
<organism evidence="1 2">
    <name type="scientific">Candidatus Tanganyikabacteria bacterium</name>
    <dbReference type="NCBI Taxonomy" id="2961651"/>
    <lineage>
        <taxon>Bacteria</taxon>
        <taxon>Bacillati</taxon>
        <taxon>Candidatus Sericytochromatia</taxon>
        <taxon>Candidatus Tanganyikabacteria</taxon>
    </lineage>
</organism>
<dbReference type="InterPro" id="IPR013780">
    <property type="entry name" value="Glyco_hydro_b"/>
</dbReference>
<dbReference type="InterPro" id="IPR017853">
    <property type="entry name" value="GH"/>
</dbReference>
<evidence type="ECO:0000313" key="2">
    <source>
        <dbReference type="Proteomes" id="UP000703893"/>
    </source>
</evidence>
<dbReference type="AlphaFoldDB" id="A0A938BMS6"/>
<dbReference type="EMBL" id="VGJX01000263">
    <property type="protein sequence ID" value="MBM3274593.1"/>
    <property type="molecule type" value="Genomic_DNA"/>
</dbReference>
<reference evidence="1 2" key="1">
    <citation type="submission" date="2019-03" db="EMBL/GenBank/DDBJ databases">
        <title>Lake Tanganyika Metagenome-Assembled Genomes (MAGs).</title>
        <authorList>
            <person name="Tran P."/>
        </authorList>
    </citation>
    <scope>NUCLEOTIDE SEQUENCE [LARGE SCALE GENOMIC DNA]</scope>
    <source>
        <strain evidence="1">K_DeepCast_65m_m2_236</strain>
    </source>
</reference>